<evidence type="ECO:0000313" key="12">
    <source>
        <dbReference type="EMBL" id="KAJ1974555.1"/>
    </source>
</evidence>
<protein>
    <recommendedName>
        <fullName evidence="11">ABC transporter domain-containing protein</fullName>
    </recommendedName>
</protein>
<dbReference type="PROSITE" id="PS50893">
    <property type="entry name" value="ABC_TRANSPORTER_2"/>
    <property type="match status" value="1"/>
</dbReference>
<feature type="transmembrane region" description="Helical" evidence="10">
    <location>
        <begin position="342"/>
        <end position="359"/>
    </location>
</feature>
<comment type="subcellular location">
    <subcellularLocation>
        <location evidence="1">Cell membrane</location>
        <topology evidence="1">Multi-pass membrane protein</topology>
    </subcellularLocation>
</comment>
<name>A0A9W8E7W1_9FUNG</name>
<evidence type="ECO:0000256" key="7">
    <source>
        <dbReference type="ARBA" id="ARBA00022989"/>
    </source>
</evidence>
<dbReference type="InterPro" id="IPR039421">
    <property type="entry name" value="Type_1_exporter"/>
</dbReference>
<feature type="domain" description="ABC transporter" evidence="11">
    <location>
        <begin position="659"/>
        <end position="896"/>
    </location>
</feature>
<evidence type="ECO:0000256" key="8">
    <source>
        <dbReference type="ARBA" id="ARBA00023136"/>
    </source>
</evidence>
<dbReference type="GO" id="GO:0042626">
    <property type="term" value="F:ATPase-coupled transmembrane transporter activity"/>
    <property type="evidence" value="ECO:0007669"/>
    <property type="project" value="TreeGrafter"/>
</dbReference>
<dbReference type="InterPro" id="IPR027417">
    <property type="entry name" value="P-loop_NTPase"/>
</dbReference>
<dbReference type="InterPro" id="IPR003439">
    <property type="entry name" value="ABC_transporter-like_ATP-bd"/>
</dbReference>
<keyword evidence="7 10" id="KW-1133">Transmembrane helix</keyword>
<dbReference type="GO" id="GO:0005886">
    <property type="term" value="C:plasma membrane"/>
    <property type="evidence" value="ECO:0007669"/>
    <property type="project" value="UniProtKB-SubCell"/>
</dbReference>
<organism evidence="12 13">
    <name type="scientific">Dimargaris verticillata</name>
    <dbReference type="NCBI Taxonomy" id="2761393"/>
    <lineage>
        <taxon>Eukaryota</taxon>
        <taxon>Fungi</taxon>
        <taxon>Fungi incertae sedis</taxon>
        <taxon>Zoopagomycota</taxon>
        <taxon>Kickxellomycotina</taxon>
        <taxon>Dimargaritomycetes</taxon>
        <taxon>Dimargaritales</taxon>
        <taxon>Dimargaritaceae</taxon>
        <taxon>Dimargaris</taxon>
    </lineage>
</organism>
<evidence type="ECO:0000256" key="6">
    <source>
        <dbReference type="ARBA" id="ARBA00022840"/>
    </source>
</evidence>
<dbReference type="EMBL" id="JANBQB010000638">
    <property type="protein sequence ID" value="KAJ1974555.1"/>
    <property type="molecule type" value="Genomic_DNA"/>
</dbReference>
<dbReference type="Proteomes" id="UP001151582">
    <property type="component" value="Unassembled WGS sequence"/>
</dbReference>
<reference evidence="12" key="1">
    <citation type="submission" date="2022-07" db="EMBL/GenBank/DDBJ databases">
        <title>Phylogenomic reconstructions and comparative analyses of Kickxellomycotina fungi.</title>
        <authorList>
            <person name="Reynolds N.K."/>
            <person name="Stajich J.E."/>
            <person name="Barry K."/>
            <person name="Grigoriev I.V."/>
            <person name="Crous P."/>
            <person name="Smith M.E."/>
        </authorList>
    </citation>
    <scope>NUCLEOTIDE SEQUENCE</scope>
    <source>
        <strain evidence="12">RSA 567</strain>
    </source>
</reference>
<evidence type="ECO:0000256" key="9">
    <source>
        <dbReference type="ARBA" id="ARBA00024363"/>
    </source>
</evidence>
<evidence type="ECO:0000256" key="3">
    <source>
        <dbReference type="ARBA" id="ARBA00022475"/>
    </source>
</evidence>
<comment type="similarity">
    <text evidence="9">Belongs to the ABC transporter superfamily. ABCB family. Heavy Metal importer (TC 3.A.1.210) subfamily.</text>
</comment>
<keyword evidence="2" id="KW-0813">Transport</keyword>
<evidence type="ECO:0000256" key="10">
    <source>
        <dbReference type="SAM" id="Phobius"/>
    </source>
</evidence>
<feature type="transmembrane region" description="Helical" evidence="10">
    <location>
        <begin position="380"/>
        <end position="403"/>
    </location>
</feature>
<gene>
    <name evidence="12" type="ORF">H4R34_004676</name>
</gene>
<accession>A0A9W8E7W1</accession>
<evidence type="ECO:0000313" key="13">
    <source>
        <dbReference type="Proteomes" id="UP001151582"/>
    </source>
</evidence>
<evidence type="ECO:0000259" key="11">
    <source>
        <dbReference type="PROSITE" id="PS50893"/>
    </source>
</evidence>
<keyword evidence="3" id="KW-1003">Cell membrane</keyword>
<dbReference type="Gene3D" id="3.40.50.300">
    <property type="entry name" value="P-loop containing nucleotide triphosphate hydrolases"/>
    <property type="match status" value="1"/>
</dbReference>
<dbReference type="GO" id="GO:0005524">
    <property type="term" value="F:ATP binding"/>
    <property type="evidence" value="ECO:0007669"/>
    <property type="project" value="UniProtKB-KW"/>
</dbReference>
<evidence type="ECO:0000256" key="1">
    <source>
        <dbReference type="ARBA" id="ARBA00004651"/>
    </source>
</evidence>
<dbReference type="OrthoDB" id="6500128at2759"/>
<dbReference type="GO" id="GO:0016887">
    <property type="term" value="F:ATP hydrolysis activity"/>
    <property type="evidence" value="ECO:0007669"/>
    <property type="project" value="InterPro"/>
</dbReference>
<dbReference type="FunFam" id="3.40.50.300:FF:000221">
    <property type="entry name" value="Multidrug ABC transporter ATP-binding protein"/>
    <property type="match status" value="1"/>
</dbReference>
<sequence length="915" mass="103128">MDVPLMPALSRLWALGLLLTLSFVQLWQFVAYQRTEAYRSKESFPPTFVNYPYPSVNHTIQKDLAKQFERAQRFLATLLVCVYGVGFASIIYAYRVSIDDYPLFSVVIDSFYCLAHVSIWMWFTFRRYSSRSASHDDSCLWLFNTFPKTNAFLGLWLQRTALEACAGLLLVASAASRQEASDRLRPRQTVAWGLACSAFLVSGYALLWAIRYHVRYGIPLIQPSLVRAIAQLPAPAQQLGQRHTSIRPLTTAFHLKRWPCMGPAFGLVSTNHCHVQRIAELEQRRRAVYEIVMFHFYGEGLKLITDPVQQHPFETHRELPVIVDELQFLRVGFATLTLASQFWWPVALNALWAIMPALIEQGRTYLSDEFKRQLTVNTAYLVSYIGLVVTPSVLQSVLILILVAHVQETFKTRITHRIYTTIFATVFDGDYKADFRSMLSYGFSSLNRKLKQLICQTTPELVKGLITLMGQYLVLASTLKLEMGLLIMVFGTYVAVTFLYTRLAEDQFSLAQSMAHLDAQSVISSRAYYIADFKRHGSLAFEFMNMNAGLWHCEGMKSQRAGVPLAFACRVGEALLFIPWAVICLGKFHAGSISHAECLVAIAVYRDIIRCLYENALGLYRNFQFSIFLLQFTHELKANQDRLASHVLAPNFQVTQGEVVFHHVSYSANAIPILADLNFTIPAGKVTAIVGRTGSGKSTLVKLITRMIEPTDGHIQIDGQGIQHADPQRLRSQIALVSQVKQLFSRSVYFNIAYGQIGSGALAPMDHVVAVSKTCQLYDKVMADPKGFDYELKRNGTTLSGGERQKCTIARALVKDAPIVLFDEATSALDSETEILVMEAIKKSTQTKTVVIVAHRLSTILEADQIIVLDQGKLHEQGSHQELLAQRGIYWEMWQKCGAYDRVEDDHVEVRKDGT</sequence>
<evidence type="ECO:0000256" key="4">
    <source>
        <dbReference type="ARBA" id="ARBA00022692"/>
    </source>
</evidence>
<keyword evidence="6" id="KW-0067">ATP-binding</keyword>
<dbReference type="PANTHER" id="PTHR24221">
    <property type="entry name" value="ATP-BINDING CASSETTE SUB-FAMILY B"/>
    <property type="match status" value="1"/>
</dbReference>
<feature type="transmembrane region" description="Helical" evidence="10">
    <location>
        <begin position="101"/>
        <end position="123"/>
    </location>
</feature>
<keyword evidence="8 10" id="KW-0472">Membrane</keyword>
<keyword evidence="4 10" id="KW-0812">Transmembrane</keyword>
<dbReference type="SMART" id="SM00382">
    <property type="entry name" value="AAA"/>
    <property type="match status" value="1"/>
</dbReference>
<feature type="transmembrane region" description="Helical" evidence="10">
    <location>
        <begin position="74"/>
        <end position="95"/>
    </location>
</feature>
<keyword evidence="5" id="KW-0547">Nucleotide-binding</keyword>
<evidence type="ECO:0000256" key="5">
    <source>
        <dbReference type="ARBA" id="ARBA00022741"/>
    </source>
</evidence>
<feature type="transmembrane region" description="Helical" evidence="10">
    <location>
        <begin position="190"/>
        <end position="210"/>
    </location>
</feature>
<dbReference type="AlphaFoldDB" id="A0A9W8E7W1"/>
<proteinExistence type="inferred from homology"/>
<evidence type="ECO:0000256" key="2">
    <source>
        <dbReference type="ARBA" id="ARBA00022448"/>
    </source>
</evidence>
<comment type="caution">
    <text evidence="12">The sequence shown here is derived from an EMBL/GenBank/DDBJ whole genome shotgun (WGS) entry which is preliminary data.</text>
</comment>
<feature type="transmembrane region" description="Helical" evidence="10">
    <location>
        <begin position="12"/>
        <end position="32"/>
    </location>
</feature>
<dbReference type="InterPro" id="IPR003593">
    <property type="entry name" value="AAA+_ATPase"/>
</dbReference>
<dbReference type="PANTHER" id="PTHR24221:SF654">
    <property type="entry name" value="ATP-BINDING CASSETTE SUB-FAMILY B MEMBER 6"/>
    <property type="match status" value="1"/>
</dbReference>
<dbReference type="Pfam" id="PF00005">
    <property type="entry name" value="ABC_tran"/>
    <property type="match status" value="1"/>
</dbReference>
<dbReference type="SUPFAM" id="SSF52540">
    <property type="entry name" value="P-loop containing nucleoside triphosphate hydrolases"/>
    <property type="match status" value="1"/>
</dbReference>
<feature type="transmembrane region" description="Helical" evidence="10">
    <location>
        <begin position="483"/>
        <end position="501"/>
    </location>
</feature>
<keyword evidence="13" id="KW-1185">Reference proteome</keyword>